<name>A0ABS3SPD7_9FLAO</name>
<dbReference type="EMBL" id="JAGEVG010000004">
    <property type="protein sequence ID" value="MBO3097572.1"/>
    <property type="molecule type" value="Genomic_DNA"/>
</dbReference>
<accession>A0ABS3SPD7</accession>
<organism evidence="3 4">
    <name type="scientific">Gelidibacter pelagius</name>
    <dbReference type="NCBI Taxonomy" id="2819985"/>
    <lineage>
        <taxon>Bacteria</taxon>
        <taxon>Pseudomonadati</taxon>
        <taxon>Bacteroidota</taxon>
        <taxon>Flavobacteriia</taxon>
        <taxon>Flavobacteriales</taxon>
        <taxon>Flavobacteriaceae</taxon>
        <taxon>Gelidibacter</taxon>
    </lineage>
</organism>
<dbReference type="Proteomes" id="UP000681315">
    <property type="component" value="Unassembled WGS sequence"/>
</dbReference>
<dbReference type="Pfam" id="PF13561">
    <property type="entry name" value="adh_short_C2"/>
    <property type="match status" value="1"/>
</dbReference>
<dbReference type="InterPro" id="IPR002347">
    <property type="entry name" value="SDR_fam"/>
</dbReference>
<protein>
    <submittedName>
        <fullName evidence="3">Glucose 1-dehydrogenase</fullName>
        <ecNumber evidence="3">1.1.1.47</ecNumber>
    </submittedName>
</protein>
<dbReference type="GO" id="GO:0047936">
    <property type="term" value="F:glucose 1-dehydrogenase [NAD(P)+] activity"/>
    <property type="evidence" value="ECO:0007669"/>
    <property type="project" value="UniProtKB-EC"/>
</dbReference>
<dbReference type="RefSeq" id="WP_208232721.1">
    <property type="nucleotide sequence ID" value="NZ_JAGEVG010000004.1"/>
</dbReference>
<reference evidence="3 4" key="1">
    <citation type="submission" date="2021-03" db="EMBL/GenBank/DDBJ databases">
        <title>Gelidibacter sp. nov., isolated from costal sediment.</title>
        <authorList>
            <person name="Lun K.-Y."/>
        </authorList>
    </citation>
    <scope>NUCLEOTIDE SEQUENCE [LARGE SCALE GENOMIC DNA]</scope>
    <source>
        <strain evidence="3 4">DF109</strain>
    </source>
</reference>
<gene>
    <name evidence="3" type="ORF">J4051_04795</name>
</gene>
<dbReference type="InterPro" id="IPR020904">
    <property type="entry name" value="Sc_DH/Rdtase_CS"/>
</dbReference>
<dbReference type="InterPro" id="IPR051122">
    <property type="entry name" value="SDR_DHRS6-like"/>
</dbReference>
<dbReference type="SUPFAM" id="SSF51735">
    <property type="entry name" value="NAD(P)-binding Rossmann-fold domains"/>
    <property type="match status" value="1"/>
</dbReference>
<evidence type="ECO:0000256" key="2">
    <source>
        <dbReference type="ARBA" id="ARBA00023002"/>
    </source>
</evidence>
<dbReference type="NCBIfam" id="NF005559">
    <property type="entry name" value="PRK07231.1"/>
    <property type="match status" value="1"/>
</dbReference>
<dbReference type="Gene3D" id="3.40.50.720">
    <property type="entry name" value="NAD(P)-binding Rossmann-like Domain"/>
    <property type="match status" value="1"/>
</dbReference>
<comment type="caution">
    <text evidence="3">The sequence shown here is derived from an EMBL/GenBank/DDBJ whole genome shotgun (WGS) entry which is preliminary data.</text>
</comment>
<dbReference type="PRINTS" id="PR00081">
    <property type="entry name" value="GDHRDH"/>
</dbReference>
<keyword evidence="4" id="KW-1185">Reference proteome</keyword>
<dbReference type="EC" id="1.1.1.47" evidence="3"/>
<dbReference type="PANTHER" id="PTHR43477:SF1">
    <property type="entry name" value="DIHYDROANTICAPSIN 7-DEHYDROGENASE"/>
    <property type="match status" value="1"/>
</dbReference>
<dbReference type="PANTHER" id="PTHR43477">
    <property type="entry name" value="DIHYDROANTICAPSIN 7-DEHYDROGENASE"/>
    <property type="match status" value="1"/>
</dbReference>
<sequence>MVFSLKGKTAIVTGGGSGIGKAIATTFAKQGAYVCILDFNVENGNATVSEIEKDKGSTSFYQCDVANQEQVEDIFNEIAKNNPIDILVNNAGIAHVGNIENTNSEDLDRLYNVNIKGVYNGMRAAIPYFKKQKKGVIVNMASIASSVGISDRFAYSMTKGAVLTMTYSVAKDYVAEGIRCNCISPARVHTPFVDGFIAKNYPDNQAEMFENLSKTQPIGRMGKPEEIAHLALYLCSDEASFITGTDFPIDGGFIKLNG</sequence>
<comment type="similarity">
    <text evidence="1">Belongs to the short-chain dehydrogenases/reductases (SDR) family.</text>
</comment>
<keyword evidence="2 3" id="KW-0560">Oxidoreductase</keyword>
<dbReference type="InterPro" id="IPR036291">
    <property type="entry name" value="NAD(P)-bd_dom_sf"/>
</dbReference>
<evidence type="ECO:0000256" key="1">
    <source>
        <dbReference type="ARBA" id="ARBA00006484"/>
    </source>
</evidence>
<dbReference type="CDD" id="cd05233">
    <property type="entry name" value="SDR_c"/>
    <property type="match status" value="1"/>
</dbReference>
<dbReference type="PRINTS" id="PR00080">
    <property type="entry name" value="SDRFAMILY"/>
</dbReference>
<dbReference type="PROSITE" id="PS00061">
    <property type="entry name" value="ADH_SHORT"/>
    <property type="match status" value="1"/>
</dbReference>
<evidence type="ECO:0000313" key="3">
    <source>
        <dbReference type="EMBL" id="MBO3097572.1"/>
    </source>
</evidence>
<evidence type="ECO:0000313" key="4">
    <source>
        <dbReference type="Proteomes" id="UP000681315"/>
    </source>
</evidence>
<proteinExistence type="inferred from homology"/>